<accession>A0A917EGN8</accession>
<organism evidence="1 2">
    <name type="scientific">Streptococcus himalayensis</name>
    <dbReference type="NCBI Taxonomy" id="1888195"/>
    <lineage>
        <taxon>Bacteria</taxon>
        <taxon>Bacillati</taxon>
        <taxon>Bacillota</taxon>
        <taxon>Bacilli</taxon>
        <taxon>Lactobacillales</taxon>
        <taxon>Streptococcaceae</taxon>
        <taxon>Streptococcus</taxon>
    </lineage>
</organism>
<name>A0A917EGN8_9STRE</name>
<dbReference type="RefSeq" id="WP_188595294.1">
    <property type="nucleotide sequence ID" value="NZ_BMJN01000018.1"/>
</dbReference>
<comment type="caution">
    <text evidence="1">The sequence shown here is derived from an EMBL/GenBank/DDBJ whole genome shotgun (WGS) entry which is preliminary data.</text>
</comment>
<reference evidence="1" key="2">
    <citation type="submission" date="2020-09" db="EMBL/GenBank/DDBJ databases">
        <authorList>
            <person name="Sun Q."/>
            <person name="Zhou Y."/>
        </authorList>
    </citation>
    <scope>NUCLEOTIDE SEQUENCE</scope>
    <source>
        <strain evidence="1">CGMCC 1.15533</strain>
    </source>
</reference>
<dbReference type="Proteomes" id="UP000660801">
    <property type="component" value="Unassembled WGS sequence"/>
</dbReference>
<evidence type="ECO:0000313" key="2">
    <source>
        <dbReference type="Proteomes" id="UP000660801"/>
    </source>
</evidence>
<reference evidence="1" key="1">
    <citation type="journal article" date="2014" name="Int. J. Syst. Evol. Microbiol.">
        <title>Complete genome sequence of Corynebacterium casei LMG S-19264T (=DSM 44701T), isolated from a smear-ripened cheese.</title>
        <authorList>
            <consortium name="US DOE Joint Genome Institute (JGI-PGF)"/>
            <person name="Walter F."/>
            <person name="Albersmeier A."/>
            <person name="Kalinowski J."/>
            <person name="Ruckert C."/>
        </authorList>
    </citation>
    <scope>NUCLEOTIDE SEQUENCE</scope>
    <source>
        <strain evidence="1">CGMCC 1.15533</strain>
    </source>
</reference>
<dbReference type="AlphaFoldDB" id="A0A917EGN8"/>
<dbReference type="EMBL" id="BMJN01000018">
    <property type="protein sequence ID" value="GGE32116.1"/>
    <property type="molecule type" value="Genomic_DNA"/>
</dbReference>
<proteinExistence type="predicted"/>
<keyword evidence="2" id="KW-1185">Reference proteome</keyword>
<sequence length="52" mass="5976">MDYSLLPNESIIMQSENVRNGTLFDSELILTNLHLIVIQKGFFGKTKTIKTY</sequence>
<evidence type="ECO:0000313" key="1">
    <source>
        <dbReference type="EMBL" id="GGE32116.1"/>
    </source>
</evidence>
<protein>
    <submittedName>
        <fullName evidence="1">Uncharacterized protein</fullName>
    </submittedName>
</protein>
<gene>
    <name evidence="1" type="ORF">GCM10011510_11750</name>
</gene>